<proteinExistence type="predicted"/>
<feature type="transmembrane region" description="Helical" evidence="6">
    <location>
        <begin position="265"/>
        <end position="283"/>
    </location>
</feature>
<dbReference type="AlphaFoldDB" id="A0A165T846"/>
<reference evidence="7 8" key="1">
    <citation type="journal article" date="2016" name="Mol. Biol. Evol.">
        <title>Comparative Genomics of Early-Diverging Mushroom-Forming Fungi Provides Insights into the Origins of Lignocellulose Decay Capabilities.</title>
        <authorList>
            <person name="Nagy L.G."/>
            <person name="Riley R."/>
            <person name="Tritt A."/>
            <person name="Adam C."/>
            <person name="Daum C."/>
            <person name="Floudas D."/>
            <person name="Sun H."/>
            <person name="Yadav J.S."/>
            <person name="Pangilinan J."/>
            <person name="Larsson K.H."/>
            <person name="Matsuura K."/>
            <person name="Barry K."/>
            <person name="Labutti K."/>
            <person name="Kuo R."/>
            <person name="Ohm R.A."/>
            <person name="Bhattacharya S.S."/>
            <person name="Shirouzu T."/>
            <person name="Yoshinaga Y."/>
            <person name="Martin F.M."/>
            <person name="Grigoriev I.V."/>
            <person name="Hibbett D.S."/>
        </authorList>
    </citation>
    <scope>NUCLEOTIDE SEQUENCE [LARGE SCALE GENOMIC DNA]</scope>
    <source>
        <strain evidence="7 8">HHB14362 ss-1</strain>
    </source>
</reference>
<evidence type="ECO:0000256" key="5">
    <source>
        <dbReference type="SAM" id="MobiDB-lite"/>
    </source>
</evidence>
<evidence type="ECO:0000256" key="6">
    <source>
        <dbReference type="SAM" id="Phobius"/>
    </source>
</evidence>
<dbReference type="Pfam" id="PF07690">
    <property type="entry name" value="MFS_1"/>
    <property type="match status" value="1"/>
</dbReference>
<feature type="transmembrane region" description="Helical" evidence="6">
    <location>
        <begin position="144"/>
        <end position="170"/>
    </location>
</feature>
<feature type="transmembrane region" description="Helical" evidence="6">
    <location>
        <begin position="328"/>
        <end position="347"/>
    </location>
</feature>
<dbReference type="Gene3D" id="1.20.1250.20">
    <property type="entry name" value="MFS general substrate transporter like domains"/>
    <property type="match status" value="2"/>
</dbReference>
<dbReference type="PANTHER" id="PTHR21576">
    <property type="entry name" value="UNCHARACTERIZED NODULIN-LIKE PROTEIN"/>
    <property type="match status" value="1"/>
</dbReference>
<dbReference type="GO" id="GO:0000329">
    <property type="term" value="C:fungal-type vacuole membrane"/>
    <property type="evidence" value="ECO:0007669"/>
    <property type="project" value="TreeGrafter"/>
</dbReference>
<dbReference type="InterPro" id="IPR036259">
    <property type="entry name" value="MFS_trans_sf"/>
</dbReference>
<evidence type="ECO:0000256" key="1">
    <source>
        <dbReference type="ARBA" id="ARBA00004141"/>
    </source>
</evidence>
<dbReference type="OrthoDB" id="410267at2759"/>
<keyword evidence="3 6" id="KW-1133">Transmembrane helix</keyword>
<feature type="transmembrane region" description="Helical" evidence="6">
    <location>
        <begin position="390"/>
        <end position="418"/>
    </location>
</feature>
<accession>A0A165T846</accession>
<dbReference type="Proteomes" id="UP000076761">
    <property type="component" value="Unassembled WGS sequence"/>
</dbReference>
<feature type="transmembrane region" description="Helical" evidence="6">
    <location>
        <begin position="73"/>
        <end position="95"/>
    </location>
</feature>
<dbReference type="GO" id="GO:0022857">
    <property type="term" value="F:transmembrane transporter activity"/>
    <property type="evidence" value="ECO:0007669"/>
    <property type="project" value="InterPro"/>
</dbReference>
<protein>
    <submittedName>
        <fullName evidence="7">MFS general substrate transporter</fullName>
    </submittedName>
</protein>
<keyword evidence="8" id="KW-1185">Reference proteome</keyword>
<feature type="transmembrane region" description="Helical" evidence="6">
    <location>
        <begin position="47"/>
        <end position="66"/>
    </location>
</feature>
<evidence type="ECO:0000256" key="4">
    <source>
        <dbReference type="ARBA" id="ARBA00023136"/>
    </source>
</evidence>
<name>A0A165T846_9AGAM</name>
<keyword evidence="4 6" id="KW-0472">Membrane</keyword>
<dbReference type="EMBL" id="KV425567">
    <property type="protein sequence ID" value="KZT26282.1"/>
    <property type="molecule type" value="Genomic_DNA"/>
</dbReference>
<evidence type="ECO:0000256" key="2">
    <source>
        <dbReference type="ARBA" id="ARBA00022692"/>
    </source>
</evidence>
<feature type="transmembrane region" description="Helical" evidence="6">
    <location>
        <begin position="465"/>
        <end position="485"/>
    </location>
</feature>
<organism evidence="7 8">
    <name type="scientific">Neolentinus lepideus HHB14362 ss-1</name>
    <dbReference type="NCBI Taxonomy" id="1314782"/>
    <lineage>
        <taxon>Eukaryota</taxon>
        <taxon>Fungi</taxon>
        <taxon>Dikarya</taxon>
        <taxon>Basidiomycota</taxon>
        <taxon>Agaricomycotina</taxon>
        <taxon>Agaricomycetes</taxon>
        <taxon>Gloeophyllales</taxon>
        <taxon>Gloeophyllaceae</taxon>
        <taxon>Neolentinus</taxon>
    </lineage>
</organism>
<evidence type="ECO:0000256" key="3">
    <source>
        <dbReference type="ARBA" id="ARBA00022989"/>
    </source>
</evidence>
<feature type="transmembrane region" description="Helical" evidence="6">
    <location>
        <begin position="115"/>
        <end position="137"/>
    </location>
</feature>
<keyword evidence="2 6" id="KW-0812">Transmembrane</keyword>
<feature type="region of interest" description="Disordered" evidence="5">
    <location>
        <begin position="211"/>
        <end position="238"/>
    </location>
</feature>
<evidence type="ECO:0000313" key="7">
    <source>
        <dbReference type="EMBL" id="KZT26282.1"/>
    </source>
</evidence>
<gene>
    <name evidence="7" type="ORF">NEOLEDRAFT_1241150</name>
</gene>
<feature type="transmembrane region" description="Helical" evidence="6">
    <location>
        <begin position="425"/>
        <end position="445"/>
    </location>
</feature>
<feature type="transmembrane region" description="Helical" evidence="6">
    <location>
        <begin position="359"/>
        <end position="378"/>
    </location>
</feature>
<dbReference type="InParanoid" id="A0A165T846"/>
<dbReference type="SUPFAM" id="SSF103473">
    <property type="entry name" value="MFS general substrate transporter"/>
    <property type="match status" value="1"/>
</dbReference>
<sequence length="492" mass="52667">MSSLVRLAQLGLVCLSIAGNALCAGGIFTFPLISPALATHLKLTQPQLTTIVLAGMVGQYPFAAIVGKCIDKYGPWACSLIASILFSSSFGSFSLEIAKTADDVLQPSASSFQRLTVFFFMAGLGTVFSYFSALFAASKNFPDYIGVASGATMALFGLSPLFLSVIASTFFTNPDAGLQVSSYLMCLAVLVGLVNLCGAVILRSSKKSVQDREESGAETSQQVQDVEEPDERAPLLPGKAPTATIDVSTVDEGATVVDLLKNRHFWVLVMITLLVCGACEMIMSNTGSIVLSLPQSSNPGMKVTSFQRSGTDVATSAQVRLLSLANTISRLFFGPLADYISPVASYLPSGERAFPRQHFISRVAFLSLSSMLLAITLFSVQLNVRTQADLWLLSVGTGMTYGTTFTVLPSIISSIWGLSNMARNFGILSYAPFIGTPLFSYLYAFVATSHAPDNGICQGASCWRFTFWVATGASIVAFCGSLYLWREWKGRL</sequence>
<comment type="subcellular location">
    <subcellularLocation>
        <location evidence="1">Membrane</location>
        <topology evidence="1">Multi-pass membrane protein</topology>
    </subcellularLocation>
</comment>
<evidence type="ECO:0000313" key="8">
    <source>
        <dbReference type="Proteomes" id="UP000076761"/>
    </source>
</evidence>
<feature type="transmembrane region" description="Helical" evidence="6">
    <location>
        <begin position="182"/>
        <end position="202"/>
    </location>
</feature>
<dbReference type="InterPro" id="IPR011701">
    <property type="entry name" value="MFS"/>
</dbReference>
<dbReference type="PANTHER" id="PTHR21576:SF158">
    <property type="entry name" value="RIBOSOMAL RNA-PROCESSING PROTEIN 12-LIKE CONSERVED DOMAIN-CONTAINING PROTEIN"/>
    <property type="match status" value="1"/>
</dbReference>